<keyword evidence="7 11" id="KW-0482">Metalloprotease</keyword>
<dbReference type="Pfam" id="PF11838">
    <property type="entry name" value="ERAP1_C"/>
    <property type="match status" value="1"/>
</dbReference>
<keyword evidence="16" id="KW-1185">Reference proteome</keyword>
<dbReference type="Gene3D" id="2.60.40.1910">
    <property type="match status" value="1"/>
</dbReference>
<evidence type="ECO:0000259" key="13">
    <source>
        <dbReference type="Pfam" id="PF11838"/>
    </source>
</evidence>
<dbReference type="PANTHER" id="PTHR11533">
    <property type="entry name" value="PROTEASE M1 ZINC METALLOPROTEASE"/>
    <property type="match status" value="1"/>
</dbReference>
<evidence type="ECO:0000256" key="1">
    <source>
        <dbReference type="ARBA" id="ARBA00010136"/>
    </source>
</evidence>
<dbReference type="InterPro" id="IPR001930">
    <property type="entry name" value="Peptidase_M1"/>
</dbReference>
<evidence type="ECO:0000256" key="4">
    <source>
        <dbReference type="ARBA" id="ARBA00022723"/>
    </source>
</evidence>
<dbReference type="InterPro" id="IPR050344">
    <property type="entry name" value="Peptidase_M1_aminopeptidases"/>
</dbReference>
<dbReference type="Gene3D" id="2.60.40.1730">
    <property type="entry name" value="tricorn interacting facor f3 domain"/>
    <property type="match status" value="1"/>
</dbReference>
<comment type="similarity">
    <text evidence="1 11">Belongs to the peptidase M1 family.</text>
</comment>
<dbReference type="EMBL" id="JAFCMP010000001">
    <property type="protein sequence ID" value="KAG5192903.1"/>
    <property type="molecule type" value="Genomic_DNA"/>
</dbReference>
<feature type="domain" description="Aminopeptidase N-like N-terminal" evidence="14">
    <location>
        <begin position="18"/>
        <end position="203"/>
    </location>
</feature>
<evidence type="ECO:0000256" key="8">
    <source>
        <dbReference type="PIRSR" id="PIRSR634016-1"/>
    </source>
</evidence>
<dbReference type="Gene3D" id="1.25.50.20">
    <property type="match status" value="1"/>
</dbReference>
<dbReference type="OrthoDB" id="10031169at2759"/>
<name>A0A835ZQ24_9STRA</name>
<dbReference type="Gene3D" id="1.10.390.10">
    <property type="entry name" value="Neutral Protease Domain 2"/>
    <property type="match status" value="1"/>
</dbReference>
<accession>A0A835ZQ24</accession>
<feature type="binding site" evidence="9">
    <location>
        <position position="310"/>
    </location>
    <ligand>
        <name>Zn(2+)</name>
        <dbReference type="ChEBI" id="CHEBI:29105"/>
        <note>catalytic</note>
    </ligand>
</feature>
<evidence type="ECO:0000256" key="2">
    <source>
        <dbReference type="ARBA" id="ARBA00022438"/>
    </source>
</evidence>
<feature type="binding site" evidence="9">
    <location>
        <position position="333"/>
    </location>
    <ligand>
        <name>Zn(2+)</name>
        <dbReference type="ChEBI" id="CHEBI:29105"/>
        <note>catalytic</note>
    </ligand>
</feature>
<keyword evidence="2 11" id="KW-0031">Aminopeptidase</keyword>
<keyword evidence="6 9" id="KW-0862">Zinc</keyword>
<comment type="caution">
    <text evidence="15">The sequence shown here is derived from an EMBL/GenBank/DDBJ whole genome shotgun (WGS) entry which is preliminary data.</text>
</comment>
<evidence type="ECO:0000259" key="12">
    <source>
        <dbReference type="Pfam" id="PF01433"/>
    </source>
</evidence>
<dbReference type="FunFam" id="1.25.50.20:FF:000002">
    <property type="entry name" value="Aminopeptidase"/>
    <property type="match status" value="1"/>
</dbReference>
<evidence type="ECO:0000256" key="5">
    <source>
        <dbReference type="ARBA" id="ARBA00022801"/>
    </source>
</evidence>
<feature type="domain" description="ERAP1-like C-terminal" evidence="13">
    <location>
        <begin position="537"/>
        <end position="857"/>
    </location>
</feature>
<evidence type="ECO:0000256" key="11">
    <source>
        <dbReference type="RuleBase" id="RU364040"/>
    </source>
</evidence>
<dbReference type="AlphaFoldDB" id="A0A835ZQ24"/>
<dbReference type="GO" id="GO:0005615">
    <property type="term" value="C:extracellular space"/>
    <property type="evidence" value="ECO:0007669"/>
    <property type="project" value="TreeGrafter"/>
</dbReference>
<feature type="active site" description="Proton acceptor" evidence="8">
    <location>
        <position position="311"/>
    </location>
</feature>
<keyword evidence="5 11" id="KW-0378">Hydrolase</keyword>
<organism evidence="15 16">
    <name type="scientific">Tribonema minus</name>
    <dbReference type="NCBI Taxonomy" id="303371"/>
    <lineage>
        <taxon>Eukaryota</taxon>
        <taxon>Sar</taxon>
        <taxon>Stramenopiles</taxon>
        <taxon>Ochrophyta</taxon>
        <taxon>PX clade</taxon>
        <taxon>Xanthophyceae</taxon>
        <taxon>Tribonematales</taxon>
        <taxon>Tribonemataceae</taxon>
        <taxon>Tribonema</taxon>
    </lineage>
</organism>
<dbReference type="InterPro" id="IPR045357">
    <property type="entry name" value="Aminopeptidase_N-like_N"/>
</dbReference>
<gene>
    <name evidence="15" type="ORF">JKP88DRAFT_268895</name>
</gene>
<dbReference type="InterPro" id="IPR034016">
    <property type="entry name" value="M1_APN-typ"/>
</dbReference>
<keyword evidence="4 9" id="KW-0479">Metal-binding</keyword>
<feature type="domain" description="Peptidase M1 membrane alanine aminopeptidase" evidence="12">
    <location>
        <begin position="238"/>
        <end position="455"/>
    </location>
</feature>
<feature type="binding site" evidence="9">
    <location>
        <position position="314"/>
    </location>
    <ligand>
        <name>Zn(2+)</name>
        <dbReference type="ChEBI" id="CHEBI:29105"/>
        <note>catalytic</note>
    </ligand>
</feature>
<sequence length="882" mass="97759">MGSDKAAGRVLLPPHVEPRKYNLRLEPDLERFSYEGLVKVDVEVVTSTNTITVHSKDIAVHEVSFTPGQQGSAPIAAIALAFDLKLTTLSMTFPTDLPAGPGTLEIRFTGTLNNQMAGFYRSGYTAADGEKRMMASTQFEALDARRCFPCWDEPARKAVFEVTMVIPTNRAALSNMPEAEVTLLPGGKTEIRYMPSPLMSSYLLAFCVGEFDFLQGVTKHGVSIRVYTPPGKKNLGRFALQVALDTLDLYDDFFQVPYPLPKLDMIAIPDFAMGAMENWGLVTYREVDLLIDDNKASSQQRQRVCSVITHELAHQWFGNLVTMNWWDDLWLNEGFASWTQTFAADALFPSWAMWEQFTTDDQAAALRLDSLKTSHPIQVPIAHAEEVEQVFDAISYCKGACVVRMLHSVIGADKFKEGLQVYMNRHKYANTETFHLWSAWEEVSGKPVGKIMSSWTEQMGHPVVKVTEATYSAADKSLALTLEQSWFLADGSDAGDEAKLWTIPLVYSTKGVKASEVELMEGKTHTLKVPLDSESEWVKLNAGQHTLMRVAYTDGMLSALTKAIKSKALPAEDRVGMMSDAYALTKAGKMGVEQLVALLPAYSQEDNTTVWESLEMILVGLDKVLQDNAALQQPFKAMAAKLIAPCAASIGWDPKPDDGHLSKLLRGTMIRLLGRFAWDTPAVQEEAKRRFTGHCEDPEAGSLPSEYAAPVYQIILKSGGTAEFDQVMAILNRTDDIAQKKQVYAAIGAANSAELKKRVMEWAVTEVKLQDFFYPINSVAGSGKLGQDLAWAFFKDNFERLRGMLGKASPSLMDAVILYSSGGFCDHDKAAEVEQFFKDHPLPSNARKISQVLEGIRINATFLQRMTTSPLADKSFWDSLEL</sequence>
<dbReference type="Pfam" id="PF17900">
    <property type="entry name" value="Peptidase_M1_N"/>
    <property type="match status" value="1"/>
</dbReference>
<dbReference type="GO" id="GO:0006508">
    <property type="term" value="P:proteolysis"/>
    <property type="evidence" value="ECO:0007669"/>
    <property type="project" value="UniProtKB-KW"/>
</dbReference>
<dbReference type="FunFam" id="2.60.40.1730:FF:000002">
    <property type="entry name" value="Aminopeptidase"/>
    <property type="match status" value="1"/>
</dbReference>
<dbReference type="EC" id="3.4.11.-" evidence="11"/>
<evidence type="ECO:0000313" key="16">
    <source>
        <dbReference type="Proteomes" id="UP000664859"/>
    </source>
</evidence>
<dbReference type="GO" id="GO:0005737">
    <property type="term" value="C:cytoplasm"/>
    <property type="evidence" value="ECO:0007669"/>
    <property type="project" value="TreeGrafter"/>
</dbReference>
<evidence type="ECO:0000313" key="15">
    <source>
        <dbReference type="EMBL" id="KAG5192903.1"/>
    </source>
</evidence>
<dbReference type="GO" id="GO:0042277">
    <property type="term" value="F:peptide binding"/>
    <property type="evidence" value="ECO:0007669"/>
    <property type="project" value="TreeGrafter"/>
</dbReference>
<dbReference type="InterPro" id="IPR014782">
    <property type="entry name" value="Peptidase_M1_dom"/>
</dbReference>
<comment type="cofactor">
    <cofactor evidence="9 11">
        <name>Zn(2+)</name>
        <dbReference type="ChEBI" id="CHEBI:29105"/>
    </cofactor>
    <text evidence="9 11">Binds 1 zinc ion per subunit.</text>
</comment>
<dbReference type="GO" id="GO:0070006">
    <property type="term" value="F:metalloaminopeptidase activity"/>
    <property type="evidence" value="ECO:0007669"/>
    <property type="project" value="TreeGrafter"/>
</dbReference>
<evidence type="ECO:0000256" key="9">
    <source>
        <dbReference type="PIRSR" id="PIRSR634016-3"/>
    </source>
</evidence>
<dbReference type="Pfam" id="PF01433">
    <property type="entry name" value="Peptidase_M1"/>
    <property type="match status" value="1"/>
</dbReference>
<evidence type="ECO:0000256" key="7">
    <source>
        <dbReference type="ARBA" id="ARBA00023049"/>
    </source>
</evidence>
<dbReference type="GO" id="GO:0016020">
    <property type="term" value="C:membrane"/>
    <property type="evidence" value="ECO:0007669"/>
    <property type="project" value="TreeGrafter"/>
</dbReference>
<evidence type="ECO:0000256" key="6">
    <source>
        <dbReference type="ARBA" id="ARBA00022833"/>
    </source>
</evidence>
<evidence type="ECO:0000259" key="14">
    <source>
        <dbReference type="Pfam" id="PF17900"/>
    </source>
</evidence>
<proteinExistence type="inferred from homology"/>
<feature type="site" description="Transition state stabilizer" evidence="10">
    <location>
        <position position="396"/>
    </location>
</feature>
<dbReference type="InterPro" id="IPR042097">
    <property type="entry name" value="Aminopeptidase_N-like_N_sf"/>
</dbReference>
<dbReference type="SUPFAM" id="SSF55486">
    <property type="entry name" value="Metalloproteases ('zincins'), catalytic domain"/>
    <property type="match status" value="1"/>
</dbReference>
<evidence type="ECO:0000256" key="3">
    <source>
        <dbReference type="ARBA" id="ARBA00022670"/>
    </source>
</evidence>
<keyword evidence="3 11" id="KW-0645">Protease</keyword>
<dbReference type="InterPro" id="IPR027268">
    <property type="entry name" value="Peptidase_M4/M1_CTD_sf"/>
</dbReference>
<dbReference type="PANTHER" id="PTHR11533:SF174">
    <property type="entry name" value="PUROMYCIN-SENSITIVE AMINOPEPTIDASE-RELATED"/>
    <property type="match status" value="1"/>
</dbReference>
<dbReference type="GO" id="GO:0008270">
    <property type="term" value="F:zinc ion binding"/>
    <property type="evidence" value="ECO:0007669"/>
    <property type="project" value="UniProtKB-UniRule"/>
</dbReference>
<dbReference type="FunFam" id="1.10.390.10:FF:000001">
    <property type="entry name" value="Aminopeptidase"/>
    <property type="match status" value="1"/>
</dbReference>
<dbReference type="GO" id="GO:0043171">
    <property type="term" value="P:peptide catabolic process"/>
    <property type="evidence" value="ECO:0007669"/>
    <property type="project" value="TreeGrafter"/>
</dbReference>
<dbReference type="InterPro" id="IPR024571">
    <property type="entry name" value="ERAP1-like_C_dom"/>
</dbReference>
<reference evidence="15" key="1">
    <citation type="submission" date="2021-02" db="EMBL/GenBank/DDBJ databases">
        <title>First Annotated Genome of the Yellow-green Alga Tribonema minus.</title>
        <authorList>
            <person name="Mahan K.M."/>
        </authorList>
    </citation>
    <scope>NUCLEOTIDE SEQUENCE</scope>
    <source>
        <strain evidence="15">UTEX B ZZ1240</strain>
    </source>
</reference>
<protein>
    <recommendedName>
        <fullName evidence="11">Aminopeptidase</fullName>
        <ecNumber evidence="11">3.4.11.-</ecNumber>
    </recommendedName>
</protein>
<evidence type="ECO:0000256" key="10">
    <source>
        <dbReference type="PIRSR" id="PIRSR634016-4"/>
    </source>
</evidence>
<dbReference type="SUPFAM" id="SSF63737">
    <property type="entry name" value="Leukotriene A4 hydrolase N-terminal domain"/>
    <property type="match status" value="1"/>
</dbReference>
<dbReference type="CDD" id="cd09601">
    <property type="entry name" value="M1_APN-Q_like"/>
    <property type="match status" value="1"/>
</dbReference>
<dbReference type="PRINTS" id="PR00756">
    <property type="entry name" value="ALADIPTASE"/>
</dbReference>
<dbReference type="Proteomes" id="UP000664859">
    <property type="component" value="Unassembled WGS sequence"/>
</dbReference>